<dbReference type="EMBL" id="JABBNT010000005">
    <property type="protein sequence ID" value="NMM46189.1"/>
    <property type="molecule type" value="Genomic_DNA"/>
</dbReference>
<gene>
    <name evidence="2" type="ORF">HH303_16985</name>
</gene>
<dbReference type="RefSeq" id="WP_169626565.1">
    <property type="nucleotide sequence ID" value="NZ_JABBNT010000005.1"/>
</dbReference>
<keyword evidence="1" id="KW-0732">Signal</keyword>
<dbReference type="PANTHER" id="PTHR37953">
    <property type="entry name" value="UPF0127 PROTEIN MJ1496"/>
    <property type="match status" value="1"/>
</dbReference>
<dbReference type="Pfam" id="PF02643">
    <property type="entry name" value="DUF192"/>
    <property type="match status" value="1"/>
</dbReference>
<evidence type="ECO:0000313" key="2">
    <source>
        <dbReference type="EMBL" id="NMM46189.1"/>
    </source>
</evidence>
<feature type="chain" id="PRO_5031157827" evidence="1">
    <location>
        <begin position="22"/>
        <end position="155"/>
    </location>
</feature>
<organism evidence="2 3">
    <name type="scientific">Pacificispira spongiicola</name>
    <dbReference type="NCBI Taxonomy" id="2729598"/>
    <lineage>
        <taxon>Bacteria</taxon>
        <taxon>Pseudomonadati</taxon>
        <taxon>Pseudomonadota</taxon>
        <taxon>Alphaproteobacteria</taxon>
        <taxon>Rhodospirillales</taxon>
        <taxon>Rhodospirillaceae</taxon>
        <taxon>Pacificispira</taxon>
    </lineage>
</organism>
<keyword evidence="3" id="KW-1185">Reference proteome</keyword>
<proteinExistence type="predicted"/>
<feature type="signal peptide" evidence="1">
    <location>
        <begin position="1"/>
        <end position="21"/>
    </location>
</feature>
<comment type="caution">
    <text evidence="2">The sequence shown here is derived from an EMBL/GenBank/DDBJ whole genome shotgun (WGS) entry which is preliminary data.</text>
</comment>
<dbReference type="Proteomes" id="UP000539372">
    <property type="component" value="Unassembled WGS sequence"/>
</dbReference>
<dbReference type="InterPro" id="IPR038695">
    <property type="entry name" value="Saro_0823-like_sf"/>
</dbReference>
<evidence type="ECO:0000256" key="1">
    <source>
        <dbReference type="SAM" id="SignalP"/>
    </source>
</evidence>
<name>A0A7Y0E2T3_9PROT</name>
<dbReference type="AlphaFoldDB" id="A0A7Y0E2T3"/>
<accession>A0A7Y0E2T3</accession>
<dbReference type="InterPro" id="IPR003795">
    <property type="entry name" value="DUF192"/>
</dbReference>
<reference evidence="2 3" key="1">
    <citation type="submission" date="2020-04" db="EMBL/GenBank/DDBJ databases">
        <title>Rhodospirillaceae bacterium KN72 isolated from deep sea.</title>
        <authorList>
            <person name="Zhang D.-C."/>
        </authorList>
    </citation>
    <scope>NUCLEOTIDE SEQUENCE [LARGE SCALE GENOMIC DNA]</scope>
    <source>
        <strain evidence="2 3">KN72</strain>
    </source>
</reference>
<dbReference type="Gene3D" id="2.60.120.1140">
    <property type="entry name" value="Protein of unknown function DUF192"/>
    <property type="match status" value="1"/>
</dbReference>
<sequence length="155" mass="17417">MKRALLTVFICVFCLTGLARAQSEGQDLPTEPLTIVTQDGAEHVFEVEVATSPEERQVGLMYRNELAPDHGMIFIYPYDKRVSMWMKNTFIPLDMLFLESDGTVESIRERAVPHSLTPIPSKGRVRAVLELPGGSIDRFGIRSGDKVRFSAFENN</sequence>
<dbReference type="PANTHER" id="PTHR37953:SF1">
    <property type="entry name" value="UPF0127 PROTEIN MJ1496"/>
    <property type="match status" value="1"/>
</dbReference>
<protein>
    <submittedName>
        <fullName evidence="2">DUF192 domain-containing protein</fullName>
    </submittedName>
</protein>
<evidence type="ECO:0000313" key="3">
    <source>
        <dbReference type="Proteomes" id="UP000539372"/>
    </source>
</evidence>